<reference evidence="6 7" key="1">
    <citation type="submission" date="2013-03" db="EMBL/GenBank/DDBJ databases">
        <title>The Genome Sequence of Capronia epimyces CBS 606.96.</title>
        <authorList>
            <consortium name="The Broad Institute Genomics Platform"/>
            <person name="Cuomo C."/>
            <person name="de Hoog S."/>
            <person name="Gorbushina A."/>
            <person name="Walker B."/>
            <person name="Young S.K."/>
            <person name="Zeng Q."/>
            <person name="Gargeya S."/>
            <person name="Fitzgerald M."/>
            <person name="Haas B."/>
            <person name="Abouelleil A."/>
            <person name="Allen A.W."/>
            <person name="Alvarado L."/>
            <person name="Arachchi H.M."/>
            <person name="Berlin A.M."/>
            <person name="Chapman S.B."/>
            <person name="Gainer-Dewar J."/>
            <person name="Goldberg J."/>
            <person name="Griggs A."/>
            <person name="Gujja S."/>
            <person name="Hansen M."/>
            <person name="Howarth C."/>
            <person name="Imamovic A."/>
            <person name="Ireland A."/>
            <person name="Larimer J."/>
            <person name="McCowan C."/>
            <person name="Murphy C."/>
            <person name="Pearson M."/>
            <person name="Poon T.W."/>
            <person name="Priest M."/>
            <person name="Roberts A."/>
            <person name="Saif S."/>
            <person name="Shea T."/>
            <person name="Sisk P."/>
            <person name="Sykes S."/>
            <person name="Wortman J."/>
            <person name="Nusbaum C."/>
            <person name="Birren B."/>
        </authorList>
    </citation>
    <scope>NUCLEOTIDE SEQUENCE [LARGE SCALE GENOMIC DNA]</scope>
    <source>
        <strain evidence="6 7">CBS 606.96</strain>
    </source>
</reference>
<gene>
    <name evidence="6" type="ORF">A1O3_02726</name>
</gene>
<dbReference type="RefSeq" id="XP_007731056.1">
    <property type="nucleotide sequence ID" value="XM_007732866.1"/>
</dbReference>
<evidence type="ECO:0000256" key="3">
    <source>
        <dbReference type="ARBA" id="ARBA00022989"/>
    </source>
</evidence>
<dbReference type="GO" id="GO:1990961">
    <property type="term" value="P:xenobiotic detoxification by transmembrane export across the plasma membrane"/>
    <property type="evidence" value="ECO:0007669"/>
    <property type="project" value="TreeGrafter"/>
</dbReference>
<dbReference type="GO" id="GO:0005886">
    <property type="term" value="C:plasma membrane"/>
    <property type="evidence" value="ECO:0007669"/>
    <property type="project" value="TreeGrafter"/>
</dbReference>
<keyword evidence="7" id="KW-1185">Reference proteome</keyword>
<feature type="transmembrane region" description="Helical" evidence="5">
    <location>
        <begin position="115"/>
        <end position="135"/>
    </location>
</feature>
<evidence type="ECO:0000256" key="2">
    <source>
        <dbReference type="ARBA" id="ARBA00022692"/>
    </source>
</evidence>
<dbReference type="AlphaFoldDB" id="W9Z581"/>
<dbReference type="Proteomes" id="UP000019478">
    <property type="component" value="Unassembled WGS sequence"/>
</dbReference>
<keyword evidence="2 5" id="KW-0812">Transmembrane</keyword>
<keyword evidence="4 5" id="KW-0472">Membrane</keyword>
<dbReference type="GeneID" id="19166856"/>
<sequence>MFLSLWLVFSPISEITLKDPATHDGSIAYATYYSFFEAFPLVYLGTYNMSLGAFGLIFTNITAGCIVGLTTYWIYLRCHFLPRAMRYHEQHGEPVSPKQWLRPGLLGVWDPPASLFLPAAISFCIFRSLSCYMALTYPKHVASLFAANEFARSMLAASFVQFTRQMYLKLGIGCGVTLVAGLSCIGIVGIGMYALYHYGALPSEKQLCRMTPTKNLPSMGRSGQ</sequence>
<evidence type="ECO:0000256" key="4">
    <source>
        <dbReference type="ARBA" id="ARBA00023136"/>
    </source>
</evidence>
<evidence type="ECO:0000313" key="7">
    <source>
        <dbReference type="Proteomes" id="UP000019478"/>
    </source>
</evidence>
<dbReference type="STRING" id="1182542.W9Z581"/>
<name>W9Z581_9EURO</name>
<dbReference type="PANTHER" id="PTHR23502">
    <property type="entry name" value="MAJOR FACILITATOR SUPERFAMILY"/>
    <property type="match status" value="1"/>
</dbReference>
<accession>W9Z581</accession>
<comment type="caution">
    <text evidence="6">The sequence shown here is derived from an EMBL/GenBank/DDBJ whole genome shotgun (WGS) entry which is preliminary data.</text>
</comment>
<feature type="transmembrane region" description="Helical" evidence="5">
    <location>
        <begin position="51"/>
        <end position="75"/>
    </location>
</feature>
<feature type="transmembrane region" description="Helical" evidence="5">
    <location>
        <begin position="27"/>
        <end position="44"/>
    </location>
</feature>
<keyword evidence="3 5" id="KW-1133">Transmembrane helix</keyword>
<dbReference type="EMBL" id="AMGY01000002">
    <property type="protein sequence ID" value="EXJ89659.1"/>
    <property type="molecule type" value="Genomic_DNA"/>
</dbReference>
<proteinExistence type="predicted"/>
<protein>
    <submittedName>
        <fullName evidence="6">Uncharacterized protein</fullName>
    </submittedName>
</protein>
<feature type="transmembrane region" description="Helical" evidence="5">
    <location>
        <begin position="170"/>
        <end position="196"/>
    </location>
</feature>
<dbReference type="eggNOG" id="KOG0255">
    <property type="taxonomic scope" value="Eukaryota"/>
</dbReference>
<evidence type="ECO:0000256" key="1">
    <source>
        <dbReference type="ARBA" id="ARBA00004141"/>
    </source>
</evidence>
<organism evidence="6 7">
    <name type="scientific">Capronia epimyces CBS 606.96</name>
    <dbReference type="NCBI Taxonomy" id="1182542"/>
    <lineage>
        <taxon>Eukaryota</taxon>
        <taxon>Fungi</taxon>
        <taxon>Dikarya</taxon>
        <taxon>Ascomycota</taxon>
        <taxon>Pezizomycotina</taxon>
        <taxon>Eurotiomycetes</taxon>
        <taxon>Chaetothyriomycetidae</taxon>
        <taxon>Chaetothyriales</taxon>
        <taxon>Herpotrichiellaceae</taxon>
        <taxon>Capronia</taxon>
    </lineage>
</organism>
<dbReference type="PANTHER" id="PTHR23502:SF23">
    <property type="entry name" value="FLUCONAZOLE RESISTANCE PROTEIN 1"/>
    <property type="match status" value="1"/>
</dbReference>
<evidence type="ECO:0000313" key="6">
    <source>
        <dbReference type="EMBL" id="EXJ89659.1"/>
    </source>
</evidence>
<evidence type="ECO:0000256" key="5">
    <source>
        <dbReference type="SAM" id="Phobius"/>
    </source>
</evidence>
<comment type="subcellular location">
    <subcellularLocation>
        <location evidence="1">Membrane</location>
        <topology evidence="1">Multi-pass membrane protein</topology>
    </subcellularLocation>
</comment>
<dbReference type="HOGENOM" id="CLU_1234852_0_0_1"/>
<dbReference type="GO" id="GO:0015244">
    <property type="term" value="F:fluconazole transmembrane transporter activity"/>
    <property type="evidence" value="ECO:0007669"/>
    <property type="project" value="TreeGrafter"/>
</dbReference>
<dbReference type="OrthoDB" id="3357846at2759"/>